<comment type="caution">
    <text evidence="1">The sequence shown here is derived from an EMBL/GenBank/DDBJ whole genome shotgun (WGS) entry which is preliminary data.</text>
</comment>
<accession>A0A2P2E051</accession>
<proteinExistence type="predicted"/>
<dbReference type="EMBL" id="BFBB01000004">
    <property type="protein sequence ID" value="GBF50267.1"/>
    <property type="molecule type" value="Genomic_DNA"/>
</dbReference>
<protein>
    <submittedName>
        <fullName evidence="1">Uncharacterized protein</fullName>
    </submittedName>
</protein>
<dbReference type="AlphaFoldDB" id="A0A2P2E051"/>
<evidence type="ECO:0000313" key="2">
    <source>
        <dbReference type="Proteomes" id="UP000245133"/>
    </source>
</evidence>
<name>A0A2P2E051_9LEPT</name>
<reference evidence="1 2" key="1">
    <citation type="submission" date="2018-02" db="EMBL/GenBank/DDBJ databases">
        <title>Novel Leptospira species isolated from soil and water in Japan.</title>
        <authorList>
            <person name="Nakao R."/>
            <person name="Masuzawa T."/>
        </authorList>
    </citation>
    <scope>NUCLEOTIDE SEQUENCE [LARGE SCALE GENOMIC DNA]</scope>
    <source>
        <strain evidence="1 2">YH101</strain>
    </source>
</reference>
<evidence type="ECO:0000313" key="1">
    <source>
        <dbReference type="EMBL" id="GBF50267.1"/>
    </source>
</evidence>
<dbReference type="NCBIfam" id="NF047778">
    <property type="entry name" value="LIC_10450_fam"/>
    <property type="match status" value="1"/>
</dbReference>
<dbReference type="OrthoDB" id="344634at2"/>
<sequence>MNPEKGKQGYIKVDDISEIDPNKLSISQAHQRYVDRDNNRYALRFNKDTRRLEIIKLTTSQGVEVVQSTPNPVPQSKPIPNMEAPAPIIEKPPILLDSEPPIVERRQSPRDEALLGGDTDLDIVGIEESRHSNQGKAEELANSSAISFEKSDGRTSAQMIDYVIKVLSTYKEKANAIIRNIQSSRIFELTGDPSENKNIVGNLAREFESQIFEGIDKMIDLHKEMTSYPRPITYYISKAPTNMREDMKAIDSDKEKLEKLHLYEMQKHSHTIVKAMKSLSLQLLNILNLKTDSQVKQLQYQNQLMFVDAKNASLYFTQDLDKTIIEIEDWKNSK</sequence>
<gene>
    <name evidence="1" type="ORF">LPTSP4_17920</name>
</gene>
<organism evidence="1 2">
    <name type="scientific">Leptospira ryugenii</name>
    <dbReference type="NCBI Taxonomy" id="1917863"/>
    <lineage>
        <taxon>Bacteria</taxon>
        <taxon>Pseudomonadati</taxon>
        <taxon>Spirochaetota</taxon>
        <taxon>Spirochaetia</taxon>
        <taxon>Leptospirales</taxon>
        <taxon>Leptospiraceae</taxon>
        <taxon>Leptospira</taxon>
    </lineage>
</organism>
<dbReference type="Proteomes" id="UP000245133">
    <property type="component" value="Unassembled WGS sequence"/>
</dbReference>
<keyword evidence="2" id="KW-1185">Reference proteome</keyword>
<dbReference type="RefSeq" id="WP_108976035.1">
    <property type="nucleotide sequence ID" value="NZ_BFBB01000004.1"/>
</dbReference>